<proteinExistence type="predicted"/>
<dbReference type="Proteomes" id="UP000069272">
    <property type="component" value="Chromosome 2R"/>
</dbReference>
<keyword evidence="3" id="KW-1185">Reference proteome</keyword>
<protein>
    <submittedName>
        <fullName evidence="2">Uncharacterized protein</fullName>
    </submittedName>
</protein>
<reference evidence="2 3" key="1">
    <citation type="journal article" date="2017" name="G3 (Bethesda)">
        <title>The Physical Genome Mapping of Anopheles albimanus Corrected Scaffold Misassemblies and Identified Interarm Rearrangements in Genus Anopheles.</title>
        <authorList>
            <person name="Artemov G.N."/>
            <person name="Peery A.N."/>
            <person name="Jiang X."/>
            <person name="Tu Z."/>
            <person name="Stegniy V.N."/>
            <person name="Sharakhova M.V."/>
            <person name="Sharakhov I.V."/>
        </authorList>
    </citation>
    <scope>NUCLEOTIDE SEQUENCE [LARGE SCALE GENOMIC DNA]</scope>
    <source>
        <strain evidence="2 3">ALBI9_A</strain>
    </source>
</reference>
<organism evidence="2 3">
    <name type="scientific">Anopheles albimanus</name>
    <name type="common">New world malaria mosquito</name>
    <dbReference type="NCBI Taxonomy" id="7167"/>
    <lineage>
        <taxon>Eukaryota</taxon>
        <taxon>Metazoa</taxon>
        <taxon>Ecdysozoa</taxon>
        <taxon>Arthropoda</taxon>
        <taxon>Hexapoda</taxon>
        <taxon>Insecta</taxon>
        <taxon>Pterygota</taxon>
        <taxon>Neoptera</taxon>
        <taxon>Endopterygota</taxon>
        <taxon>Diptera</taxon>
        <taxon>Nematocera</taxon>
        <taxon>Culicoidea</taxon>
        <taxon>Culicidae</taxon>
        <taxon>Anophelinae</taxon>
        <taxon>Anopheles</taxon>
    </lineage>
</organism>
<evidence type="ECO:0000256" key="1">
    <source>
        <dbReference type="SAM" id="MobiDB-lite"/>
    </source>
</evidence>
<dbReference type="VEuPathDB" id="VectorBase:AALB009045"/>
<feature type="compositionally biased region" description="Polar residues" evidence="1">
    <location>
        <begin position="43"/>
        <end position="52"/>
    </location>
</feature>
<evidence type="ECO:0000313" key="3">
    <source>
        <dbReference type="Proteomes" id="UP000069272"/>
    </source>
</evidence>
<name>A0A182FR69_ANOAL</name>
<dbReference type="AlphaFoldDB" id="A0A182FR69"/>
<dbReference type="EnsemblMetazoa" id="AALB009045-RA">
    <property type="protein sequence ID" value="AALB009045-PA"/>
    <property type="gene ID" value="AALB009045"/>
</dbReference>
<reference evidence="2" key="2">
    <citation type="submission" date="2022-08" db="UniProtKB">
        <authorList>
            <consortium name="EnsemblMetazoa"/>
        </authorList>
    </citation>
    <scope>IDENTIFICATION</scope>
    <source>
        <strain evidence="2">STECLA/ALBI9_A</strain>
    </source>
</reference>
<sequence length="169" mass="19248">MAHMLATEQRWLVQRVTKCLHTIHAASIWIRHAVVGERIATAPTHSNHSSGTPPALHNRYRAEKQRKQRKERNHRSDYNVRAARGRQKMMWFRAGSVRGPVVLQKPPIPLATKNVQRRQKGELRVAVRLKQPSGTLTLRCQVCYQALSQTIIISRSTTGISFRALGAVY</sequence>
<accession>A0A182FR69</accession>
<feature type="region of interest" description="Disordered" evidence="1">
    <location>
        <begin position="43"/>
        <end position="77"/>
    </location>
</feature>
<evidence type="ECO:0000313" key="2">
    <source>
        <dbReference type="EnsemblMetazoa" id="AALB009045-PA"/>
    </source>
</evidence>